<dbReference type="STRING" id="282301.A0A267GS98"/>
<dbReference type="SMART" id="SM00369">
    <property type="entry name" value="LRR_TYP"/>
    <property type="match status" value="5"/>
</dbReference>
<dbReference type="EMBL" id="NIVC01000172">
    <property type="protein sequence ID" value="PAA88883.1"/>
    <property type="molecule type" value="Genomic_DNA"/>
</dbReference>
<proteinExistence type="predicted"/>
<dbReference type="SMART" id="SM00365">
    <property type="entry name" value="LRR_SD22"/>
    <property type="match status" value="7"/>
</dbReference>
<dbReference type="PROSITE" id="PS51450">
    <property type="entry name" value="LRR"/>
    <property type="match status" value="4"/>
</dbReference>
<evidence type="ECO:0008006" key="6">
    <source>
        <dbReference type="Google" id="ProtNLM"/>
    </source>
</evidence>
<reference evidence="4 5" key="1">
    <citation type="submission" date="2017-06" db="EMBL/GenBank/DDBJ databases">
        <title>A platform for efficient transgenesis in Macrostomum lignano, a flatworm model organism for stem cell research.</title>
        <authorList>
            <person name="Berezikov E."/>
        </authorList>
    </citation>
    <scope>NUCLEOTIDE SEQUENCE [LARGE SCALE GENOMIC DNA]</scope>
    <source>
        <strain evidence="4">DV1</strain>
        <tissue evidence="4">Whole organism</tissue>
    </source>
</reference>
<dbReference type="Gene3D" id="3.80.10.10">
    <property type="entry name" value="Ribonuclease Inhibitor"/>
    <property type="match status" value="4"/>
</dbReference>
<evidence type="ECO:0000256" key="2">
    <source>
        <dbReference type="ARBA" id="ARBA00022737"/>
    </source>
</evidence>
<keyword evidence="5" id="KW-1185">Reference proteome</keyword>
<dbReference type="PANTHER" id="PTHR24366:SF170">
    <property type="entry name" value="RE50361P"/>
    <property type="match status" value="1"/>
</dbReference>
<dbReference type="InterPro" id="IPR001611">
    <property type="entry name" value="Leu-rich_rpt"/>
</dbReference>
<evidence type="ECO:0000256" key="1">
    <source>
        <dbReference type="ARBA" id="ARBA00022614"/>
    </source>
</evidence>
<dbReference type="Pfam" id="PF00560">
    <property type="entry name" value="LRR_1"/>
    <property type="match status" value="1"/>
</dbReference>
<keyword evidence="1" id="KW-0433">Leucine-rich repeat</keyword>
<dbReference type="OrthoDB" id="6099413at2759"/>
<comment type="caution">
    <text evidence="4">The sequence shown here is derived from an EMBL/GenBank/DDBJ whole genome shotgun (WGS) entry which is preliminary data.</text>
</comment>
<dbReference type="Pfam" id="PF12799">
    <property type="entry name" value="LRR_4"/>
    <property type="match status" value="1"/>
</dbReference>
<dbReference type="InterPro" id="IPR032675">
    <property type="entry name" value="LRR_dom_sf"/>
</dbReference>
<evidence type="ECO:0000256" key="3">
    <source>
        <dbReference type="SAM" id="SignalP"/>
    </source>
</evidence>
<dbReference type="PANTHER" id="PTHR24366">
    <property type="entry name" value="IG(IMMUNOGLOBULIN) AND LRR(LEUCINE RICH REPEAT) DOMAINS"/>
    <property type="match status" value="1"/>
</dbReference>
<feature type="signal peptide" evidence="3">
    <location>
        <begin position="1"/>
        <end position="16"/>
    </location>
</feature>
<evidence type="ECO:0000313" key="5">
    <source>
        <dbReference type="Proteomes" id="UP000215902"/>
    </source>
</evidence>
<dbReference type="SMART" id="SM00364">
    <property type="entry name" value="LRR_BAC"/>
    <property type="match status" value="5"/>
</dbReference>
<dbReference type="InterPro" id="IPR025875">
    <property type="entry name" value="Leu-rich_rpt_4"/>
</dbReference>
<name>A0A267GS98_9PLAT</name>
<dbReference type="SUPFAM" id="SSF52058">
    <property type="entry name" value="L domain-like"/>
    <property type="match status" value="2"/>
</dbReference>
<gene>
    <name evidence="4" type="ORF">BOX15_Mlig015932g2</name>
</gene>
<feature type="chain" id="PRO_5012130892" description="TIR domain-containing protein" evidence="3">
    <location>
        <begin position="17"/>
        <end position="1357"/>
    </location>
</feature>
<sequence length="1357" mass="153824">MRTLTLVFVLIAASAALDDTADDAPTPLYVRLNDTRVACICQQELASKNVRCRLLEAKNSSAVGFDCKELPFKIISSLSIDCGNFTLSSEIDLHEMTFRHEHFYPPYHVELIGCRIHFDLLSFGQLIHENVSTHESVELAMFGPIKPRLAAQYTERLEYNTSSFKPSSCKLMSLVLRSCIVVYFPIYLNMKCFNLVNMQLIDTPLNVISVSNMVGAMSLQQFTVSHSNLTEAAENIYDIVLDSLNHYLDDAIANGTVPLRNETDWLVRLKKQYGRFTWQKMLFKASDESTTGGGFTFSFAKRRIRDESAESEKWELIPSQLATLNFSYNRLTKIPNLVSLLGNLRELDLSHNEISSLYDYDMCWPPSYELARCYWFRGPKDSLRKLDLSYNRIPFIGVVSPWFEVNLQYLDLSHNRIKSLNAMAFKNSLLPSSLVELNLDYNWLQSFELASLARLEKLWVRNNDLKVISLRSIPQSPFLTFIGLNDNLISDIDCGCFVNLTSLRSLDLRSNSIKVWNADYFMMSNRTNQASRVMLYISGQKVTQLCTCNHVYAVSEIELQKHTKACSEVYKYPQFSYNETRDYHCEFFMHENVTQKTNKSLRASRPSNFICPYYGYIEVEVPRRYCFKNSSTGCRTRCISSCLCWHSRDWSYADINCDNMHADPFNFPIRIPVKKLSLNRISMIGIAGKFSVGMLRWAKGKESPSTKLRYLSMCYSHILEIEDHAFNLTRYGTQYNIEVLELRGNRLRIISQFTFSGLEKTLSTLDLSSNLIRPFDMNIFKSFSRLSNLTLRGNAWVCSCRSEWLTFQQQLINISVAGQFVSDFSLISCSFNDSEFNKAYREFLNSGWSNKGLPLNLSAPYSVDDGGKLRKLCAAMETYQEAMRQATVKWMLITVASILGSLLLLALITKRHKVYGAVEMFFILKYMQRKRLMDSSEAGALARCGNGDEFEFDVFFLADQQDESTLVGVLRDLDSAFRFYRLSSSHSMDYAVHRGSGFMQQTRFESVSDGVRFSRTVVVLLSKRFLHSGFHDLLQAVSEISASGRNPADYIVLLKLSRGVSSEHEQLRHSYGRQVSGAVAALFSRSVKHGSIDWEYKVASLVCRAKFNRAVAAGPALKAFLSPGGEATNDEETDEMAAATATGSREGASLLGDVCAMDLASQLTQPGQQPLPEWPPHSGGYGCDVLLLALPAAPEEASADALLRAIIAECSSRRLLLASCQQSLVNAFPDTFERVLAGASEAAKPRFLKCTRQFVILLTPSMARWFQEDNHDNRRLLDNLIELQQVTRVTRRILVFLDDRLSADTADSYRRLADRNLPESVTTGNHFRLAEAAEPANEGQWKRALYLRTADRTDLVG</sequence>
<dbReference type="Proteomes" id="UP000215902">
    <property type="component" value="Unassembled WGS sequence"/>
</dbReference>
<evidence type="ECO:0000313" key="4">
    <source>
        <dbReference type="EMBL" id="PAA88883.1"/>
    </source>
</evidence>
<dbReference type="Pfam" id="PF13855">
    <property type="entry name" value="LRR_8"/>
    <property type="match status" value="2"/>
</dbReference>
<protein>
    <recommendedName>
        <fullName evidence="6">TIR domain-containing protein</fullName>
    </recommendedName>
</protein>
<accession>A0A267GS98</accession>
<keyword evidence="2" id="KW-0677">Repeat</keyword>
<organism evidence="4 5">
    <name type="scientific">Macrostomum lignano</name>
    <dbReference type="NCBI Taxonomy" id="282301"/>
    <lineage>
        <taxon>Eukaryota</taxon>
        <taxon>Metazoa</taxon>
        <taxon>Spiralia</taxon>
        <taxon>Lophotrochozoa</taxon>
        <taxon>Platyhelminthes</taxon>
        <taxon>Rhabditophora</taxon>
        <taxon>Macrostomorpha</taxon>
        <taxon>Macrostomida</taxon>
        <taxon>Macrostomidae</taxon>
        <taxon>Macrostomum</taxon>
    </lineage>
</organism>
<keyword evidence="3" id="KW-0732">Signal</keyword>
<dbReference type="InterPro" id="IPR003591">
    <property type="entry name" value="Leu-rich_rpt_typical-subtyp"/>
</dbReference>